<dbReference type="RefSeq" id="WP_143038251.1">
    <property type="nucleotide sequence ID" value="NZ_FNTJ01000001.1"/>
</dbReference>
<keyword evidence="3" id="KW-1185">Reference proteome</keyword>
<name>A0A1H4LJE6_9PSED</name>
<feature type="signal peptide" evidence="1">
    <location>
        <begin position="1"/>
        <end position="20"/>
    </location>
</feature>
<evidence type="ECO:0000313" key="2">
    <source>
        <dbReference type="EMBL" id="SEB70797.1"/>
    </source>
</evidence>
<dbReference type="EMBL" id="FNTJ01000001">
    <property type="protein sequence ID" value="SEB70797.1"/>
    <property type="molecule type" value="Genomic_DNA"/>
</dbReference>
<protein>
    <submittedName>
        <fullName evidence="2">Uncharacterized protein</fullName>
    </submittedName>
</protein>
<accession>A0A1H4LJE6</accession>
<evidence type="ECO:0000256" key="1">
    <source>
        <dbReference type="SAM" id="SignalP"/>
    </source>
</evidence>
<evidence type="ECO:0000313" key="3">
    <source>
        <dbReference type="Proteomes" id="UP000198982"/>
    </source>
</evidence>
<dbReference type="Proteomes" id="UP000198982">
    <property type="component" value="Unassembled WGS sequence"/>
</dbReference>
<dbReference type="AlphaFoldDB" id="A0A1H4LJE6"/>
<sequence length="167" mass="18886">MLIRISACMFLLLWSFCSWGAQEKMCESAVAIFQCEMRGGKNLALCPEYVDGDLSGIQYRFGKKNNKEMIFPSNGFGFEGFTFNHYFRYQVSYAKLSFSVGNYKYEIYSNYDGEAFGEGRENAGVVVSKAPEMKDVQMSCVKIYIDNLKKVAPYVACDKGDALGCER</sequence>
<keyword evidence="1" id="KW-0732">Signal</keyword>
<gene>
    <name evidence="2" type="ORF">SAMN05216178_1941</name>
</gene>
<organism evidence="2 3">
    <name type="scientific">Pseudomonas saponiphila</name>
    <dbReference type="NCBI Taxonomy" id="556534"/>
    <lineage>
        <taxon>Bacteria</taxon>
        <taxon>Pseudomonadati</taxon>
        <taxon>Pseudomonadota</taxon>
        <taxon>Gammaproteobacteria</taxon>
        <taxon>Pseudomonadales</taxon>
        <taxon>Pseudomonadaceae</taxon>
        <taxon>Pseudomonas</taxon>
    </lineage>
</organism>
<reference evidence="3" key="1">
    <citation type="submission" date="2016-10" db="EMBL/GenBank/DDBJ databases">
        <authorList>
            <person name="Varghese N."/>
            <person name="Submissions S."/>
        </authorList>
    </citation>
    <scope>NUCLEOTIDE SEQUENCE [LARGE SCALE GENOMIC DNA]</scope>
    <source>
        <strain evidence="3">DSM 9751</strain>
    </source>
</reference>
<feature type="chain" id="PRO_5011530420" evidence="1">
    <location>
        <begin position="21"/>
        <end position="167"/>
    </location>
</feature>
<proteinExistence type="predicted"/>